<dbReference type="KEGG" id="span:AWL63_08055"/>
<keyword evidence="9" id="KW-0119">Carbohydrate metabolism</keyword>
<dbReference type="InterPro" id="IPR034593">
    <property type="entry name" value="DgoD-like"/>
</dbReference>
<accession>A0A1B3Z908</accession>
<dbReference type="EC" id="4.2.1.8" evidence="5"/>
<evidence type="ECO:0000256" key="3">
    <source>
        <dbReference type="ARBA" id="ARBA00004892"/>
    </source>
</evidence>
<dbReference type="InterPro" id="IPR034587">
    <property type="entry name" value="MAND"/>
</dbReference>
<keyword evidence="8" id="KW-0456">Lyase</keyword>
<evidence type="ECO:0000256" key="6">
    <source>
        <dbReference type="ARBA" id="ARBA00022723"/>
    </source>
</evidence>
<dbReference type="PANTHER" id="PTHR48080">
    <property type="entry name" value="D-GALACTONATE DEHYDRATASE-RELATED"/>
    <property type="match status" value="1"/>
</dbReference>
<evidence type="ECO:0000256" key="1">
    <source>
        <dbReference type="ARBA" id="ARBA00001794"/>
    </source>
</evidence>
<gene>
    <name evidence="12" type="ORF">AWL63_08055</name>
</gene>
<dbReference type="NCBIfam" id="NF043051">
    <property type="entry name" value="ManoateDhtManD"/>
    <property type="match status" value="1"/>
</dbReference>
<dbReference type="STRING" id="1560345.AWL63_08055"/>
<evidence type="ECO:0000256" key="5">
    <source>
        <dbReference type="ARBA" id="ARBA00012927"/>
    </source>
</evidence>
<comment type="pathway">
    <text evidence="3">Carbohydrate metabolism; pentose and glucuronate interconversion.</text>
</comment>
<dbReference type="NCBIfam" id="NF011654">
    <property type="entry name" value="PRK15072.1"/>
    <property type="match status" value="1"/>
</dbReference>
<dbReference type="InterPro" id="IPR036849">
    <property type="entry name" value="Enolase-like_C_sf"/>
</dbReference>
<evidence type="ECO:0000259" key="11">
    <source>
        <dbReference type="SMART" id="SM00922"/>
    </source>
</evidence>
<dbReference type="Pfam" id="PF02746">
    <property type="entry name" value="MR_MLE_N"/>
    <property type="match status" value="1"/>
</dbReference>
<comment type="similarity">
    <text evidence="4">Belongs to the mandelate racemase/muconate lactonizing enzyme family. GalD subfamily.</text>
</comment>
<dbReference type="InterPro" id="IPR029065">
    <property type="entry name" value="Enolase_C-like"/>
</dbReference>
<dbReference type="InterPro" id="IPR013342">
    <property type="entry name" value="Mandelate_racemase_C"/>
</dbReference>
<dbReference type="SMART" id="SM00922">
    <property type="entry name" value="MR_MLE"/>
    <property type="match status" value="1"/>
</dbReference>
<comment type="catalytic activity">
    <reaction evidence="1">
        <text>D-mannonate = 2-dehydro-3-deoxy-D-gluconate + H2O</text>
        <dbReference type="Rhea" id="RHEA:20097"/>
        <dbReference type="ChEBI" id="CHEBI:15377"/>
        <dbReference type="ChEBI" id="CHEBI:17767"/>
        <dbReference type="ChEBI" id="CHEBI:57990"/>
        <dbReference type="EC" id="4.2.1.8"/>
    </reaction>
</comment>
<dbReference type="OrthoDB" id="9802699at2"/>
<dbReference type="InterPro" id="IPR029017">
    <property type="entry name" value="Enolase-like_N"/>
</dbReference>
<dbReference type="SUPFAM" id="SSF54826">
    <property type="entry name" value="Enolase N-terminal domain-like"/>
    <property type="match status" value="1"/>
</dbReference>
<keyword evidence="13" id="KW-1185">Reference proteome</keyword>
<dbReference type="SFLD" id="SFLDS00001">
    <property type="entry name" value="Enolase"/>
    <property type="match status" value="1"/>
</dbReference>
<dbReference type="GO" id="GO:0009063">
    <property type="term" value="P:amino acid catabolic process"/>
    <property type="evidence" value="ECO:0007669"/>
    <property type="project" value="InterPro"/>
</dbReference>
<sequence>MPKIVSARVIITSPGRNFVTLKIECDDGTTGVGDATLNGRELSVASYLTDHVIPCLIGRDAHRIEDIWQYLYKGAYWRRGPVTMSAIAAVDTALWDIKGKLAGLPVYQLLGGASRENVMVYGHANGTTIEDTINVALDYQAQGYKAIRIQCGVPGMASTYGVSKDKYFYEPADADLPTENVWNTSKYMRVVPELFKAAREALGWDVHLLHDIHHRLTPIEAGRLGKDLEPYRPFWLEDATPAENQEAFKLIRQHTTTPLAVGEIFNSIWDAKDLIENQLIDYIRATVVHAGGITHLRRIAALADLYQVKTGCHGATDLSPVCMAAALHFDLSVPNFGVQEYMRHTPETDAVFPHAYTFANGAMHPGEAPGLGVDIDEELAKGYEYNRAFLPVNRLEDGTMFNW</sequence>
<evidence type="ECO:0000256" key="2">
    <source>
        <dbReference type="ARBA" id="ARBA00001946"/>
    </source>
</evidence>
<keyword evidence="7" id="KW-0460">Magnesium</keyword>
<dbReference type="SUPFAM" id="SSF51604">
    <property type="entry name" value="Enolase C-terminal domain-like"/>
    <property type="match status" value="1"/>
</dbReference>
<evidence type="ECO:0000256" key="4">
    <source>
        <dbReference type="ARBA" id="ARBA00010339"/>
    </source>
</evidence>
<dbReference type="PROSITE" id="PS00908">
    <property type="entry name" value="MR_MLE_1"/>
    <property type="match status" value="1"/>
</dbReference>
<dbReference type="RefSeq" id="WP_069204491.1">
    <property type="nucleotide sequence ID" value="NZ_CP014168.1"/>
</dbReference>
<evidence type="ECO:0000256" key="10">
    <source>
        <dbReference type="ARBA" id="ARBA00023758"/>
    </source>
</evidence>
<proteinExistence type="inferred from homology"/>
<dbReference type="EMBL" id="CP014168">
    <property type="protein sequence ID" value="AOH83925.1"/>
    <property type="molecule type" value="Genomic_DNA"/>
</dbReference>
<dbReference type="UniPathway" id="UPA00246"/>
<organism evidence="12 13">
    <name type="scientific">Sphingomonas panacis</name>
    <dbReference type="NCBI Taxonomy" id="1560345"/>
    <lineage>
        <taxon>Bacteria</taxon>
        <taxon>Pseudomonadati</taxon>
        <taxon>Pseudomonadota</taxon>
        <taxon>Alphaproteobacteria</taxon>
        <taxon>Sphingomonadales</taxon>
        <taxon>Sphingomonadaceae</taxon>
        <taxon>Sphingomonas</taxon>
    </lineage>
</organism>
<comment type="function">
    <text evidence="10">Catalyzes the dehydration of D-mannonate. Has no detectable activity with a panel of 70 other acid sugars (in vitro).</text>
</comment>
<dbReference type="FunFam" id="3.20.20.120:FF:000004">
    <property type="entry name" value="D-galactonate dehydratase family protein"/>
    <property type="match status" value="1"/>
</dbReference>
<feature type="domain" description="Mandelate racemase/muconate lactonizing enzyme C-terminal" evidence="11">
    <location>
        <begin position="129"/>
        <end position="258"/>
    </location>
</feature>
<evidence type="ECO:0000313" key="13">
    <source>
        <dbReference type="Proteomes" id="UP000094256"/>
    </source>
</evidence>
<dbReference type="SFLD" id="SFLDG00033">
    <property type="entry name" value="mannonate_dehydratase"/>
    <property type="match status" value="1"/>
</dbReference>
<dbReference type="AlphaFoldDB" id="A0A1B3Z908"/>
<dbReference type="InterPro" id="IPR013341">
    <property type="entry name" value="Mandelate_racemase_N_dom"/>
</dbReference>
<dbReference type="GO" id="GO:0016052">
    <property type="term" value="P:carbohydrate catabolic process"/>
    <property type="evidence" value="ECO:0007669"/>
    <property type="project" value="InterPro"/>
</dbReference>
<dbReference type="Pfam" id="PF13378">
    <property type="entry name" value="MR_MLE_C"/>
    <property type="match status" value="1"/>
</dbReference>
<dbReference type="PANTHER" id="PTHR48080:SF6">
    <property type="entry name" value="STARVATION-SENSING PROTEIN RSPA"/>
    <property type="match status" value="1"/>
</dbReference>
<name>A0A1B3Z908_9SPHN</name>
<dbReference type="GO" id="GO:0008927">
    <property type="term" value="F:mannonate dehydratase activity"/>
    <property type="evidence" value="ECO:0007669"/>
    <property type="project" value="UniProtKB-EC"/>
</dbReference>
<comment type="cofactor">
    <cofactor evidence="2">
        <name>Mg(2+)</name>
        <dbReference type="ChEBI" id="CHEBI:18420"/>
    </cofactor>
</comment>
<keyword evidence="6" id="KW-0479">Metal-binding</keyword>
<evidence type="ECO:0000313" key="12">
    <source>
        <dbReference type="EMBL" id="AOH83925.1"/>
    </source>
</evidence>
<dbReference type="SFLD" id="SFLDF00001">
    <property type="entry name" value="mannonate_dehydratase"/>
    <property type="match status" value="1"/>
</dbReference>
<reference evidence="12 13" key="1">
    <citation type="submission" date="2016-01" db="EMBL/GenBank/DDBJ databases">
        <title>Complete genome and mega plasmid sequence of Sphingomonas panacis DCY99 elicits systemic resistance in rice to Xanthomonas oryzae.</title>
        <authorList>
            <person name="Kim Y.J."/>
            <person name="Yang D.C."/>
            <person name="Sing P."/>
        </authorList>
    </citation>
    <scope>NUCLEOTIDE SEQUENCE [LARGE SCALE GENOMIC DNA]</scope>
    <source>
        <strain evidence="12 13">DCY99</strain>
    </source>
</reference>
<dbReference type="Gene3D" id="3.30.390.10">
    <property type="entry name" value="Enolase-like, N-terminal domain"/>
    <property type="match status" value="1"/>
</dbReference>
<evidence type="ECO:0000256" key="8">
    <source>
        <dbReference type="ARBA" id="ARBA00023239"/>
    </source>
</evidence>
<dbReference type="Gene3D" id="3.20.20.120">
    <property type="entry name" value="Enolase-like C-terminal domain"/>
    <property type="match status" value="1"/>
</dbReference>
<dbReference type="InterPro" id="IPR018110">
    <property type="entry name" value="Mandel_Rmase/mucon_lact_enz_CS"/>
</dbReference>
<dbReference type="GO" id="GO:0000287">
    <property type="term" value="F:magnesium ion binding"/>
    <property type="evidence" value="ECO:0007669"/>
    <property type="project" value="UniProtKB-ARBA"/>
</dbReference>
<dbReference type="Proteomes" id="UP000094256">
    <property type="component" value="Chromosome"/>
</dbReference>
<dbReference type="InterPro" id="IPR034589">
    <property type="entry name" value="D-mannonate_dehydratase-like"/>
</dbReference>
<evidence type="ECO:0000256" key="9">
    <source>
        <dbReference type="ARBA" id="ARBA00023277"/>
    </source>
</evidence>
<protein>
    <recommendedName>
        <fullName evidence="5">mannonate dehydratase</fullName>
        <ecNumber evidence="5">4.2.1.8</ecNumber>
    </recommendedName>
</protein>
<evidence type="ECO:0000256" key="7">
    <source>
        <dbReference type="ARBA" id="ARBA00022842"/>
    </source>
</evidence>